<evidence type="ECO:0000256" key="3">
    <source>
        <dbReference type="ARBA" id="ARBA00022912"/>
    </source>
</evidence>
<dbReference type="Gene3D" id="3.90.190.10">
    <property type="entry name" value="Protein tyrosine phosphatase superfamily"/>
    <property type="match status" value="1"/>
</dbReference>
<dbReference type="PROSITE" id="PS50054">
    <property type="entry name" value="TYR_PHOSPHATASE_DUAL"/>
    <property type="match status" value="1"/>
</dbReference>
<keyword evidence="1" id="KW-0970">Cilium biogenesis/degradation</keyword>
<evidence type="ECO:0000256" key="2">
    <source>
        <dbReference type="ARBA" id="ARBA00022801"/>
    </source>
</evidence>
<comment type="similarity">
    <text evidence="5">Belongs to the protein-tyrosine phosphatase family. Non-receptor class PTPDC1 subfamily.</text>
</comment>
<dbReference type="EMBL" id="JADWDJ010000004">
    <property type="protein sequence ID" value="KAG5281769.1"/>
    <property type="molecule type" value="Genomic_DNA"/>
</dbReference>
<proteinExistence type="inferred from homology"/>
<evidence type="ECO:0000256" key="6">
    <source>
        <dbReference type="ARBA" id="ARBA00072096"/>
    </source>
</evidence>
<comment type="caution">
    <text evidence="9">The sequence shown here is derived from an EMBL/GenBank/DDBJ whole genome shotgun (WGS) entry which is preliminary data.</text>
</comment>
<dbReference type="InterPro" id="IPR000340">
    <property type="entry name" value="Dual-sp_phosphatase_cat-dom"/>
</dbReference>
<dbReference type="InterPro" id="IPR049573">
    <property type="entry name" value="PTPDC1_PTP"/>
</dbReference>
<keyword evidence="10" id="KW-1185">Reference proteome</keyword>
<dbReference type="InterPro" id="IPR000387">
    <property type="entry name" value="Tyr_Pase_dom"/>
</dbReference>
<dbReference type="FunFam" id="3.90.190.10:FF:000027">
    <property type="entry name" value="Protein tyrosine phosphatase domain containing 1"/>
    <property type="match status" value="1"/>
</dbReference>
<gene>
    <name evidence="9" type="ORF">AALO_G00048600</name>
</gene>
<dbReference type="AlphaFoldDB" id="A0AAV6H590"/>
<evidence type="ECO:0000256" key="4">
    <source>
        <dbReference type="ARBA" id="ARBA00056295"/>
    </source>
</evidence>
<feature type="domain" description="Tyrosine-protein phosphatase" evidence="7">
    <location>
        <begin position="62"/>
        <end position="233"/>
    </location>
</feature>
<name>A0AAV6H590_9TELE</name>
<dbReference type="SUPFAM" id="SSF52799">
    <property type="entry name" value="(Phosphotyrosine protein) phosphatases II"/>
    <property type="match status" value="1"/>
</dbReference>
<evidence type="ECO:0000313" key="10">
    <source>
        <dbReference type="Proteomes" id="UP000823561"/>
    </source>
</evidence>
<dbReference type="InterPro" id="IPR003595">
    <property type="entry name" value="Tyr_Pase_cat"/>
</dbReference>
<dbReference type="PROSITE" id="PS00383">
    <property type="entry name" value="TYR_PHOSPHATASE_1"/>
    <property type="match status" value="1"/>
</dbReference>
<evidence type="ECO:0000256" key="1">
    <source>
        <dbReference type="ARBA" id="ARBA00022794"/>
    </source>
</evidence>
<dbReference type="Pfam" id="PF00782">
    <property type="entry name" value="DSPc"/>
    <property type="match status" value="1"/>
</dbReference>
<dbReference type="PANTHER" id="PTHR23339">
    <property type="entry name" value="TYROSINE SPECIFIC PROTEIN PHOSPHATASE AND DUAL SPECIFICITY PROTEIN PHOSPHATASE"/>
    <property type="match status" value="1"/>
</dbReference>
<dbReference type="SMART" id="SM00195">
    <property type="entry name" value="DSPc"/>
    <property type="match status" value="1"/>
</dbReference>
<comment type="function">
    <text evidence="4">May play roles in cilia formation and/or maintenance.</text>
</comment>
<sequence length="668" mass="75505">MESGFFLARRRVPTAKYTVVGETLRHVIPSHMQCSIGCGGKACKYEDASRWREDQQAIKGLYSSWVTDKLLAMARPSTEVIEKFNMIEQFRRSGIRTVINLQQPGEHASCGNPLEPDSGFTYRPEDFMEAGIYFYNYGWTDYGVTSLTALLDIVKVMCFAVQEGKVAVHCHAGLGRTGVLLACFLVFSTRMTADEAILFVRDRRPNSIQTRGQLQCVRHFVQFLVPLRNVFSCAEPKVRAVTLDEYLVRQKNMLHGYEARQLRNMPKLVYLVCKILPDIADNREIIAEEILDVADLTEEEEEEVQNAIYAFRQMTRRWEMTKGLSGLPPRLPGLPSSGDPSHPLHYSRKSLSFSDTDIQRLAAKLDVVDNPLEVLANLHKHSSSQENLSEPLLVTLPGNQSPVFQSPTGCQGSVWDIKTQMDKQGSSQLLNKHSNNTQFQRSKSETEKRNGTVVSPLAMVSAWRAERNGNEVPGPGEVSTESEWSERSEVPFITLQTELTLESRHLLLAQALALDLEVNGQDDHKERVAAWQKELNCGAGVWEQLCLEKDPFILAGLMWSWIEQLKEPVLSAKDVLILGQGHCDPNTILNRLNKAPKETLTCILQCFAYALEVTEEVEKAFLERITKAFTKIDKASKEGKQVYETMESILKPVLEEMRRSVRLQLELQ</sequence>
<dbReference type="InterPro" id="IPR050561">
    <property type="entry name" value="PTP"/>
</dbReference>
<dbReference type="PROSITE" id="PS50056">
    <property type="entry name" value="TYR_PHOSPHATASE_2"/>
    <property type="match status" value="1"/>
</dbReference>
<keyword evidence="2" id="KW-0378">Hydrolase</keyword>
<dbReference type="InterPro" id="IPR020422">
    <property type="entry name" value="TYR_PHOSPHATASE_DUAL_dom"/>
</dbReference>
<evidence type="ECO:0000256" key="5">
    <source>
        <dbReference type="ARBA" id="ARBA00060867"/>
    </source>
</evidence>
<organism evidence="9 10">
    <name type="scientific">Alosa alosa</name>
    <name type="common">allis shad</name>
    <dbReference type="NCBI Taxonomy" id="278164"/>
    <lineage>
        <taxon>Eukaryota</taxon>
        <taxon>Metazoa</taxon>
        <taxon>Chordata</taxon>
        <taxon>Craniata</taxon>
        <taxon>Vertebrata</taxon>
        <taxon>Euteleostomi</taxon>
        <taxon>Actinopterygii</taxon>
        <taxon>Neopterygii</taxon>
        <taxon>Teleostei</taxon>
        <taxon>Clupei</taxon>
        <taxon>Clupeiformes</taxon>
        <taxon>Clupeoidei</taxon>
        <taxon>Clupeidae</taxon>
        <taxon>Alosa</taxon>
    </lineage>
</organism>
<keyword evidence="3" id="KW-0904">Protein phosphatase</keyword>
<dbReference type="GO" id="GO:0004725">
    <property type="term" value="F:protein tyrosine phosphatase activity"/>
    <property type="evidence" value="ECO:0007669"/>
    <property type="project" value="InterPro"/>
</dbReference>
<dbReference type="InterPro" id="IPR016130">
    <property type="entry name" value="Tyr_Pase_AS"/>
</dbReference>
<reference evidence="9" key="1">
    <citation type="submission" date="2020-10" db="EMBL/GenBank/DDBJ databases">
        <title>Chromosome-scale genome assembly of the Allis shad, Alosa alosa.</title>
        <authorList>
            <person name="Margot Z."/>
            <person name="Christophe K."/>
            <person name="Cabau C."/>
            <person name="Louis A."/>
            <person name="Berthelot C."/>
            <person name="Parey E."/>
            <person name="Roest Crollius H."/>
            <person name="Montfort J."/>
            <person name="Robinson-Rechavi M."/>
            <person name="Bucao C."/>
            <person name="Bouchez O."/>
            <person name="Gislard M."/>
            <person name="Lluch J."/>
            <person name="Milhes M."/>
            <person name="Lampietro C."/>
            <person name="Lopez Roques C."/>
            <person name="Donnadieu C."/>
            <person name="Braasch I."/>
            <person name="Desvignes T."/>
            <person name="Postlethwait J."/>
            <person name="Bobe J."/>
            <person name="Guiguen Y."/>
        </authorList>
    </citation>
    <scope>NUCLEOTIDE SEQUENCE</scope>
    <source>
        <strain evidence="9">M-15738</strain>
        <tissue evidence="9">Blood</tissue>
    </source>
</reference>
<dbReference type="GO" id="GO:0060271">
    <property type="term" value="P:cilium assembly"/>
    <property type="evidence" value="ECO:0007669"/>
    <property type="project" value="InterPro"/>
</dbReference>
<protein>
    <recommendedName>
        <fullName evidence="6">Protein tyrosine phosphatase domain-containing protein 1</fullName>
    </recommendedName>
</protein>
<evidence type="ECO:0000259" key="8">
    <source>
        <dbReference type="PROSITE" id="PS50056"/>
    </source>
</evidence>
<dbReference type="Proteomes" id="UP000823561">
    <property type="component" value="Chromosome 4"/>
</dbReference>
<accession>A0AAV6H590</accession>
<evidence type="ECO:0000313" key="9">
    <source>
        <dbReference type="EMBL" id="KAG5281769.1"/>
    </source>
</evidence>
<dbReference type="CDD" id="cd14506">
    <property type="entry name" value="PTP_PTPDC1"/>
    <property type="match status" value="1"/>
</dbReference>
<dbReference type="InterPro" id="IPR029021">
    <property type="entry name" value="Prot-tyrosine_phosphatase-like"/>
</dbReference>
<feature type="domain" description="Tyrosine specific protein phosphatases" evidence="8">
    <location>
        <begin position="148"/>
        <end position="215"/>
    </location>
</feature>
<dbReference type="SMART" id="SM00404">
    <property type="entry name" value="PTPc_motif"/>
    <property type="match status" value="1"/>
</dbReference>
<evidence type="ECO:0000259" key="7">
    <source>
        <dbReference type="PROSITE" id="PS50054"/>
    </source>
</evidence>